<comment type="subcellular location">
    <subcellularLocation>
        <location evidence="3">Chromosome</location>
        <location evidence="3">Centromere</location>
        <location evidence="3">Kinetochore</location>
    </subcellularLocation>
    <subcellularLocation>
        <location evidence="2">Cytoplasm</location>
        <location evidence="2">Cytoskeleton</location>
        <location evidence="2">Spindle</location>
    </subcellularLocation>
    <subcellularLocation>
        <location evidence="1">Nucleus</location>
    </subcellularLocation>
</comment>
<keyword evidence="6" id="KW-0963">Cytoplasm</keyword>
<keyword evidence="14" id="KW-0539">Nucleus</keyword>
<evidence type="ECO:0000313" key="21">
    <source>
        <dbReference type="EMBL" id="KAJ8989087.1"/>
    </source>
</evidence>
<sequence>MALLASHLEQMSLSAQAISELEFPPPGIFTNALLKDHEITTLIRDTEPHERALFSLDPNAVRRTQQDSGLRPAGTDVIPHARQSMFPGGQYAKQSVITRLLGSEMLQEIRKSSSNGVRARDGVNVEVLLQGAEKLCEVYTVAGASERIRALRNHYREVSASLSALESKVSKQQTSLDRQNQGLDESHAEWDDMRHENTSRNGDMTEFTDQDFQLEEDEIKELEARKRALEERVAGMEKDLGGLLR</sequence>
<keyword evidence="5" id="KW-0158">Chromosome</keyword>
<dbReference type="AlphaFoldDB" id="A0AAN6ISN3"/>
<feature type="region of interest" description="Disordered" evidence="20">
    <location>
        <begin position="166"/>
        <end position="207"/>
    </location>
</feature>
<dbReference type="Pfam" id="PF08657">
    <property type="entry name" value="DASH_Spc34"/>
    <property type="match status" value="2"/>
</dbReference>
<evidence type="ECO:0000256" key="3">
    <source>
        <dbReference type="ARBA" id="ARBA00004629"/>
    </source>
</evidence>
<evidence type="ECO:0000256" key="14">
    <source>
        <dbReference type="ARBA" id="ARBA00023242"/>
    </source>
</evidence>
<evidence type="ECO:0000256" key="20">
    <source>
        <dbReference type="SAM" id="MobiDB-lite"/>
    </source>
</evidence>
<evidence type="ECO:0000256" key="12">
    <source>
        <dbReference type="ARBA" id="ARBA00023054"/>
    </source>
</evidence>
<evidence type="ECO:0000256" key="18">
    <source>
        <dbReference type="ARBA" id="ARBA00044346"/>
    </source>
</evidence>
<feature type="compositionally biased region" description="Basic and acidic residues" evidence="20">
    <location>
        <begin position="184"/>
        <end position="198"/>
    </location>
</feature>
<keyword evidence="12 19" id="KW-0175">Coiled coil</keyword>
<keyword evidence="9" id="KW-0498">Mitosis</keyword>
<dbReference type="GO" id="GO:0051301">
    <property type="term" value="P:cell division"/>
    <property type="evidence" value="ECO:0007669"/>
    <property type="project" value="UniProtKB-KW"/>
</dbReference>
<proteinExistence type="inferred from homology"/>
<dbReference type="Gene3D" id="1.10.287.1490">
    <property type="match status" value="1"/>
</dbReference>
<keyword evidence="11" id="KW-0995">Kinetochore</keyword>
<evidence type="ECO:0000256" key="15">
    <source>
        <dbReference type="ARBA" id="ARBA00023306"/>
    </source>
</evidence>
<dbReference type="GO" id="GO:0042729">
    <property type="term" value="C:DASH complex"/>
    <property type="evidence" value="ECO:0007669"/>
    <property type="project" value="InterPro"/>
</dbReference>
<reference evidence="21" key="1">
    <citation type="submission" date="2023-01" db="EMBL/GenBank/DDBJ databases">
        <title>Exophiala dermititidis isolated from Cystic Fibrosis Patient.</title>
        <authorList>
            <person name="Kurbessoian T."/>
            <person name="Crocker A."/>
            <person name="Murante D."/>
            <person name="Hogan D.A."/>
            <person name="Stajich J.E."/>
        </authorList>
    </citation>
    <scope>NUCLEOTIDE SEQUENCE</scope>
    <source>
        <strain evidence="21">Ex8</strain>
    </source>
</reference>
<evidence type="ECO:0000256" key="16">
    <source>
        <dbReference type="ARBA" id="ARBA00023328"/>
    </source>
</evidence>
<keyword evidence="13" id="KW-0206">Cytoskeleton</keyword>
<dbReference type="EMBL" id="JAJGCB010000015">
    <property type="protein sequence ID" value="KAJ8989087.1"/>
    <property type="molecule type" value="Genomic_DNA"/>
</dbReference>
<dbReference type="GO" id="GO:0005876">
    <property type="term" value="C:spindle microtubule"/>
    <property type="evidence" value="ECO:0007669"/>
    <property type="project" value="InterPro"/>
</dbReference>
<evidence type="ECO:0000256" key="5">
    <source>
        <dbReference type="ARBA" id="ARBA00022454"/>
    </source>
</evidence>
<evidence type="ECO:0000256" key="13">
    <source>
        <dbReference type="ARBA" id="ARBA00023212"/>
    </source>
</evidence>
<evidence type="ECO:0000256" key="6">
    <source>
        <dbReference type="ARBA" id="ARBA00022490"/>
    </source>
</evidence>
<keyword evidence="10" id="KW-0159">Chromosome partition</keyword>
<evidence type="ECO:0000256" key="1">
    <source>
        <dbReference type="ARBA" id="ARBA00004123"/>
    </source>
</evidence>
<evidence type="ECO:0000256" key="10">
    <source>
        <dbReference type="ARBA" id="ARBA00022829"/>
    </source>
</evidence>
<keyword evidence="16" id="KW-0137">Centromere</keyword>
<evidence type="ECO:0000256" key="8">
    <source>
        <dbReference type="ARBA" id="ARBA00022701"/>
    </source>
</evidence>
<evidence type="ECO:0000256" key="17">
    <source>
        <dbReference type="ARBA" id="ARBA00044112"/>
    </source>
</evidence>
<evidence type="ECO:0000256" key="2">
    <source>
        <dbReference type="ARBA" id="ARBA00004186"/>
    </source>
</evidence>
<evidence type="ECO:0000313" key="22">
    <source>
        <dbReference type="Proteomes" id="UP001161757"/>
    </source>
</evidence>
<keyword evidence="15" id="KW-0131">Cell cycle</keyword>
<name>A0AAN6ISN3_EXODE</name>
<evidence type="ECO:0000256" key="9">
    <source>
        <dbReference type="ARBA" id="ARBA00022776"/>
    </source>
</evidence>
<dbReference type="Proteomes" id="UP001161757">
    <property type="component" value="Unassembled WGS sequence"/>
</dbReference>
<feature type="compositionally biased region" description="Polar residues" evidence="20">
    <location>
        <begin position="166"/>
        <end position="183"/>
    </location>
</feature>
<evidence type="ECO:0000256" key="11">
    <source>
        <dbReference type="ARBA" id="ARBA00022838"/>
    </source>
</evidence>
<evidence type="ECO:0000256" key="7">
    <source>
        <dbReference type="ARBA" id="ARBA00022618"/>
    </source>
</evidence>
<evidence type="ECO:0000256" key="4">
    <source>
        <dbReference type="ARBA" id="ARBA00008491"/>
    </source>
</evidence>
<protein>
    <recommendedName>
        <fullName evidence="17">DASH complex subunit SPC34</fullName>
    </recommendedName>
    <alternativeName>
        <fullName evidence="18">Outer kinetochore protein SPC34</fullName>
    </alternativeName>
</protein>
<keyword evidence="7" id="KW-0132">Cell division</keyword>
<keyword evidence="8" id="KW-0493">Microtubule</keyword>
<organism evidence="21 22">
    <name type="scientific">Exophiala dermatitidis</name>
    <name type="common">Black yeast-like fungus</name>
    <name type="synonym">Wangiella dermatitidis</name>
    <dbReference type="NCBI Taxonomy" id="5970"/>
    <lineage>
        <taxon>Eukaryota</taxon>
        <taxon>Fungi</taxon>
        <taxon>Dikarya</taxon>
        <taxon>Ascomycota</taxon>
        <taxon>Pezizomycotina</taxon>
        <taxon>Eurotiomycetes</taxon>
        <taxon>Chaetothyriomycetidae</taxon>
        <taxon>Chaetothyriales</taxon>
        <taxon>Herpotrichiellaceae</taxon>
        <taxon>Exophiala</taxon>
    </lineage>
</organism>
<comment type="caution">
    <text evidence="21">The sequence shown here is derived from an EMBL/GenBank/DDBJ whole genome shotgun (WGS) entry which is preliminary data.</text>
</comment>
<comment type="similarity">
    <text evidence="4">Belongs to the DASH complex SPC34 family.</text>
</comment>
<gene>
    <name evidence="21" type="ORF">HRR80_006814</name>
</gene>
<accession>A0AAN6ISN3</accession>
<dbReference type="GO" id="GO:0008608">
    <property type="term" value="P:attachment of spindle microtubules to kinetochore"/>
    <property type="evidence" value="ECO:0007669"/>
    <property type="project" value="InterPro"/>
</dbReference>
<evidence type="ECO:0000256" key="19">
    <source>
        <dbReference type="SAM" id="Coils"/>
    </source>
</evidence>
<dbReference type="InterPro" id="IPR013966">
    <property type="entry name" value="Spc34"/>
</dbReference>
<feature type="coiled-coil region" evidence="19">
    <location>
        <begin position="212"/>
        <end position="239"/>
    </location>
</feature>